<evidence type="ECO:0000313" key="2">
    <source>
        <dbReference type="Proteomes" id="UP000016511"/>
    </source>
</evidence>
<organism evidence="1 2">
    <name type="scientific">Aneurinibacillus aneurinilyticus ATCC 12856</name>
    <dbReference type="NCBI Taxonomy" id="649747"/>
    <lineage>
        <taxon>Bacteria</taxon>
        <taxon>Bacillati</taxon>
        <taxon>Bacillota</taxon>
        <taxon>Bacilli</taxon>
        <taxon>Bacillales</taxon>
        <taxon>Paenibacillaceae</taxon>
        <taxon>Aneurinibacillus group</taxon>
        <taxon>Aneurinibacillus</taxon>
    </lineage>
</organism>
<dbReference type="EMBL" id="AWSJ01000202">
    <property type="protein sequence ID" value="ERI08508.1"/>
    <property type="molecule type" value="Genomic_DNA"/>
</dbReference>
<sequence>MLVNKCFIFLILKKIKNKMEKGRGGYLSKVCCAIARKCYIER</sequence>
<keyword evidence="2" id="KW-1185">Reference proteome</keyword>
<accession>U1X1U5</accession>
<protein>
    <submittedName>
        <fullName evidence="1">Uncharacterized protein</fullName>
    </submittedName>
</protein>
<name>U1X1U5_ANEAE</name>
<reference evidence="1 2" key="1">
    <citation type="submission" date="2013-08" db="EMBL/GenBank/DDBJ databases">
        <authorList>
            <person name="Weinstock G."/>
            <person name="Sodergren E."/>
            <person name="Wylie T."/>
            <person name="Fulton L."/>
            <person name="Fulton R."/>
            <person name="Fronick C."/>
            <person name="O'Laughlin M."/>
            <person name="Godfrey J."/>
            <person name="Miner T."/>
            <person name="Herter B."/>
            <person name="Appelbaum E."/>
            <person name="Cordes M."/>
            <person name="Lek S."/>
            <person name="Wollam A."/>
            <person name="Pepin K.H."/>
            <person name="Palsikar V.B."/>
            <person name="Mitreva M."/>
            <person name="Wilson R.K."/>
        </authorList>
    </citation>
    <scope>NUCLEOTIDE SEQUENCE [LARGE SCALE GENOMIC DNA]</scope>
    <source>
        <strain evidence="1 2">ATCC 12856</strain>
    </source>
</reference>
<dbReference type="Proteomes" id="UP000016511">
    <property type="component" value="Unassembled WGS sequence"/>
</dbReference>
<gene>
    <name evidence="1" type="ORF">HMPREF0083_03407</name>
</gene>
<dbReference type="AlphaFoldDB" id="U1X1U5"/>
<comment type="caution">
    <text evidence="1">The sequence shown here is derived from an EMBL/GenBank/DDBJ whole genome shotgun (WGS) entry which is preliminary data.</text>
</comment>
<proteinExistence type="predicted"/>
<evidence type="ECO:0000313" key="1">
    <source>
        <dbReference type="EMBL" id="ERI08508.1"/>
    </source>
</evidence>
<dbReference type="HOGENOM" id="CLU_3246448_0_0_9"/>